<dbReference type="Gene3D" id="1.20.1330.10">
    <property type="entry name" value="f41 fragment of flagellin, N-terminal domain"/>
    <property type="match status" value="1"/>
</dbReference>
<dbReference type="InterPro" id="IPR001492">
    <property type="entry name" value="Flagellin"/>
</dbReference>
<comment type="similarity">
    <text evidence="1 3">Belongs to the bacterial flagellin family.</text>
</comment>
<evidence type="ECO:0000313" key="7">
    <source>
        <dbReference type="Proteomes" id="UP001597213"/>
    </source>
</evidence>
<dbReference type="InterPro" id="IPR046358">
    <property type="entry name" value="Flagellin_C"/>
</dbReference>
<evidence type="ECO:0000256" key="1">
    <source>
        <dbReference type="ARBA" id="ARBA00005709"/>
    </source>
</evidence>
<evidence type="ECO:0000256" key="2">
    <source>
        <dbReference type="ARBA" id="ARBA00023143"/>
    </source>
</evidence>
<reference evidence="7" key="1">
    <citation type="journal article" date="2019" name="Int. J. Syst. Evol. Microbiol.">
        <title>The Global Catalogue of Microorganisms (GCM) 10K type strain sequencing project: providing services to taxonomists for standard genome sequencing and annotation.</title>
        <authorList>
            <consortium name="The Broad Institute Genomics Platform"/>
            <consortium name="The Broad Institute Genome Sequencing Center for Infectious Disease"/>
            <person name="Wu L."/>
            <person name="Ma J."/>
        </authorList>
    </citation>
    <scope>NUCLEOTIDE SEQUENCE [LARGE SCALE GENOMIC DNA]</scope>
    <source>
        <strain evidence="7">CCUG 56029</strain>
    </source>
</reference>
<gene>
    <name evidence="6" type="ORF">ACFSCT_08220</name>
</gene>
<comment type="function">
    <text evidence="3">Flagellin is the subunit protein which polymerizes to form the filaments of bacterial flagella.</text>
</comment>
<dbReference type="Pfam" id="PF00700">
    <property type="entry name" value="Flagellin_C"/>
    <property type="match status" value="1"/>
</dbReference>
<comment type="subcellular location">
    <subcellularLocation>
        <location evidence="3">Secreted</location>
    </subcellularLocation>
    <subcellularLocation>
        <location evidence="3">Bacterial flagellum</location>
    </subcellularLocation>
</comment>
<feature type="domain" description="Flagellin C-terminal" evidence="5">
    <location>
        <begin position="317"/>
        <end position="401"/>
    </location>
</feature>
<keyword evidence="6" id="KW-0282">Flagellum</keyword>
<keyword evidence="6" id="KW-0966">Cell projection</keyword>
<evidence type="ECO:0000259" key="5">
    <source>
        <dbReference type="Pfam" id="PF00700"/>
    </source>
</evidence>
<evidence type="ECO:0000313" key="6">
    <source>
        <dbReference type="EMBL" id="MFD1881696.1"/>
    </source>
</evidence>
<dbReference type="PANTHER" id="PTHR42792:SF2">
    <property type="entry name" value="FLAGELLIN"/>
    <property type="match status" value="1"/>
</dbReference>
<keyword evidence="2 3" id="KW-0975">Bacterial flagellum</keyword>
<evidence type="ECO:0000256" key="3">
    <source>
        <dbReference type="RuleBase" id="RU362073"/>
    </source>
</evidence>
<dbReference type="EMBL" id="JBHUEN010000021">
    <property type="protein sequence ID" value="MFD1881696.1"/>
    <property type="molecule type" value="Genomic_DNA"/>
</dbReference>
<keyword evidence="3" id="KW-0964">Secreted</keyword>
<keyword evidence="7" id="KW-1185">Reference proteome</keyword>
<comment type="caution">
    <text evidence="6">The sequence shown here is derived from an EMBL/GenBank/DDBJ whole genome shotgun (WGS) entry which is preliminary data.</text>
</comment>
<proteinExistence type="inferred from homology"/>
<organism evidence="6 7">
    <name type="scientific">Paracoccus pacificus</name>
    <dbReference type="NCBI Taxonomy" id="1463598"/>
    <lineage>
        <taxon>Bacteria</taxon>
        <taxon>Pseudomonadati</taxon>
        <taxon>Pseudomonadota</taxon>
        <taxon>Alphaproteobacteria</taxon>
        <taxon>Rhodobacterales</taxon>
        <taxon>Paracoccaceae</taxon>
        <taxon>Paracoccus</taxon>
    </lineage>
</organism>
<dbReference type="Proteomes" id="UP001597213">
    <property type="component" value="Unassembled WGS sequence"/>
</dbReference>
<sequence>MSSILTNNGAMFALQTLKGINTNLAKTQDEISTGKSVATAKDNAAIWAISKVMEADVSGFQAISSSLSLGGSAVGLARTGAEQVTKLLTQMRDTIINAKSATNDPAKLQNDVTALRDQIATVVKGAQINGLNLLDGSAGTSVNFLSSIDRSNGTVTASNISVATQNLSIGTYTAKAALAGSEGQTATGDAASFFLDANDTTAKGLVIDSSVTFAVGDSISVSIGGKNASYTVTASDAAATTPADLVAIGLKNAIDKLGISGLSVDYDSASPGALALTNLGGDDLTVAAQFKNAGSGGLGLLANIDVSTAAGAQSALTNIESMMQTAIDAAASFGSVGRRIEIQSDFLSKQTDSLKSGIGSMVDANMEEASARLQALQTQQQLGIQSLSIANQAPQSILSLFRG</sequence>
<evidence type="ECO:0000259" key="4">
    <source>
        <dbReference type="Pfam" id="PF00669"/>
    </source>
</evidence>
<name>A0ABW4R5Y5_9RHOB</name>
<keyword evidence="6" id="KW-0969">Cilium</keyword>
<dbReference type="Pfam" id="PF00669">
    <property type="entry name" value="Flagellin_N"/>
    <property type="match status" value="1"/>
</dbReference>
<accession>A0ABW4R5Y5</accession>
<dbReference type="InterPro" id="IPR001029">
    <property type="entry name" value="Flagellin_N"/>
</dbReference>
<dbReference type="PANTHER" id="PTHR42792">
    <property type="entry name" value="FLAGELLIN"/>
    <property type="match status" value="1"/>
</dbReference>
<dbReference type="RefSeq" id="WP_379141762.1">
    <property type="nucleotide sequence ID" value="NZ_JBHUEN010000021.1"/>
</dbReference>
<feature type="domain" description="Flagellin N-terminal" evidence="4">
    <location>
        <begin position="4"/>
        <end position="137"/>
    </location>
</feature>
<dbReference type="SUPFAM" id="SSF64518">
    <property type="entry name" value="Phase 1 flagellin"/>
    <property type="match status" value="1"/>
</dbReference>
<protein>
    <recommendedName>
        <fullName evidence="3">Flagellin</fullName>
    </recommendedName>
</protein>